<dbReference type="InterPro" id="IPR023214">
    <property type="entry name" value="HAD_sf"/>
</dbReference>
<protein>
    <submittedName>
        <fullName evidence="1">HAD-IIIC family phosphatase</fullName>
    </submittedName>
</protein>
<comment type="caution">
    <text evidence="1">The sequence shown here is derived from an EMBL/GenBank/DDBJ whole genome shotgun (WGS) entry which is preliminary data.</text>
</comment>
<dbReference type="EMBL" id="JBHUME010000007">
    <property type="protein sequence ID" value="MFD2612367.1"/>
    <property type="molecule type" value="Genomic_DNA"/>
</dbReference>
<dbReference type="InterPro" id="IPR010037">
    <property type="entry name" value="FkbH_domain"/>
</dbReference>
<keyword evidence="2" id="KW-1185">Reference proteome</keyword>
<dbReference type="InterPro" id="IPR010033">
    <property type="entry name" value="HAD_SF_ppase_IIIC"/>
</dbReference>
<organism evidence="1 2">
    <name type="scientific">Paenibacillus gansuensis</name>
    <dbReference type="NCBI Taxonomy" id="306542"/>
    <lineage>
        <taxon>Bacteria</taxon>
        <taxon>Bacillati</taxon>
        <taxon>Bacillota</taxon>
        <taxon>Bacilli</taxon>
        <taxon>Bacillales</taxon>
        <taxon>Paenibacillaceae</taxon>
        <taxon>Paenibacillus</taxon>
    </lineage>
</organism>
<name>A0ABW5PDH6_9BACL</name>
<dbReference type="Gene3D" id="3.40.50.1000">
    <property type="entry name" value="HAD superfamily/HAD-like"/>
    <property type="match status" value="1"/>
</dbReference>
<proteinExistence type="predicted"/>
<dbReference type="Proteomes" id="UP001597541">
    <property type="component" value="Unassembled WGS sequence"/>
</dbReference>
<sequence length="570" mass="64300">MSKDVTTFHTFNLLLGKLPARKHLLRLPAFPIDRKIHIRVERTLPFEFISSVLPPFMGLWGCGYTISYSDYDPSLSRMTSSANADVYLLWMDWRVYRKAMTAEQAADWLRDRIQVLRKSTDRPVLINTWLEENEASDVLWSPQMSGRGWVRELNLRLGALAGDLPGCALIDLASVAGDTDGAFYDGRNDKLSNYPFSDQASVSIARHLGVHLFPAVLAPRLKALALDLDDTLYKGVLGEDGIEGVKLTEGHERLQRLLLQLKESGLLLTLCSRNEEADVRALFEARKDFPLSWNDFAAVQANWKPKEHNIRSLAKTLNIDPSAFLFIDDNPAELLKVSRALPQVKLLPADEDGMATFLRLCHYPGLYQLRADATASVRTADIQANQVRETLKSNAENFHSYLESLQMVIRLGRNRPDHKKRLHELSHKTNQFNMALQRYSEQAVDRFLETPEHSVFTVQLEDALTDSGVVGAFVCRLKDGTADISEILFSCRALGREVETVSFAYVLKQLVQQGAEQIRIAVKEGPRNRPAREWLARFTAKGESSFPAAALLQRVEASCSQHPARVEEMR</sequence>
<dbReference type="RefSeq" id="WP_377601877.1">
    <property type="nucleotide sequence ID" value="NZ_JBHUME010000007.1"/>
</dbReference>
<reference evidence="2" key="1">
    <citation type="journal article" date="2019" name="Int. J. Syst. Evol. Microbiol.">
        <title>The Global Catalogue of Microorganisms (GCM) 10K type strain sequencing project: providing services to taxonomists for standard genome sequencing and annotation.</title>
        <authorList>
            <consortium name="The Broad Institute Genomics Platform"/>
            <consortium name="The Broad Institute Genome Sequencing Center for Infectious Disease"/>
            <person name="Wu L."/>
            <person name="Ma J."/>
        </authorList>
    </citation>
    <scope>NUCLEOTIDE SEQUENCE [LARGE SCALE GENOMIC DNA]</scope>
    <source>
        <strain evidence="2">KCTC 3950</strain>
    </source>
</reference>
<dbReference type="InterPro" id="IPR036412">
    <property type="entry name" value="HAD-like_sf"/>
</dbReference>
<accession>A0ABW5PDH6</accession>
<dbReference type="NCBIfam" id="TIGR01686">
    <property type="entry name" value="FkbH"/>
    <property type="match status" value="1"/>
</dbReference>
<dbReference type="InterPro" id="IPR036514">
    <property type="entry name" value="SGNH_hydro_sf"/>
</dbReference>
<dbReference type="NCBIfam" id="TIGR01681">
    <property type="entry name" value="HAD-SF-IIIC"/>
    <property type="match status" value="1"/>
</dbReference>
<dbReference type="Gene3D" id="3.40.50.1110">
    <property type="entry name" value="SGNH hydrolase"/>
    <property type="match status" value="1"/>
</dbReference>
<dbReference type="SUPFAM" id="SSF56784">
    <property type="entry name" value="HAD-like"/>
    <property type="match status" value="1"/>
</dbReference>
<evidence type="ECO:0000313" key="2">
    <source>
        <dbReference type="Proteomes" id="UP001597541"/>
    </source>
</evidence>
<gene>
    <name evidence="1" type="ORF">ACFSUF_08030</name>
</gene>
<evidence type="ECO:0000313" key="1">
    <source>
        <dbReference type="EMBL" id="MFD2612367.1"/>
    </source>
</evidence>